<keyword evidence="1" id="KW-1133">Transmembrane helix</keyword>
<proteinExistence type="predicted"/>
<dbReference type="STRING" id="1144548.SAMN05443287_12422"/>
<feature type="transmembrane region" description="Helical" evidence="1">
    <location>
        <begin position="20"/>
        <end position="41"/>
    </location>
</feature>
<name>A0A1H7E6C5_9ACTN</name>
<protein>
    <submittedName>
        <fullName evidence="2">Multiple sugar transport system permease protein</fullName>
    </submittedName>
</protein>
<reference evidence="3" key="1">
    <citation type="submission" date="2016-10" db="EMBL/GenBank/DDBJ databases">
        <authorList>
            <person name="Varghese N."/>
            <person name="Submissions S."/>
        </authorList>
    </citation>
    <scope>NUCLEOTIDE SEQUENCE [LARGE SCALE GENOMIC DNA]</scope>
    <source>
        <strain evidence="3">CGMCC 4.7038</strain>
    </source>
</reference>
<dbReference type="RefSeq" id="WP_232521621.1">
    <property type="nucleotide sequence ID" value="NZ_BOPI01000069.1"/>
</dbReference>
<organism evidence="2 3">
    <name type="scientific">Micromonospora phaseoli</name>
    <dbReference type="NCBI Taxonomy" id="1144548"/>
    <lineage>
        <taxon>Bacteria</taxon>
        <taxon>Bacillati</taxon>
        <taxon>Actinomycetota</taxon>
        <taxon>Actinomycetes</taxon>
        <taxon>Micromonosporales</taxon>
        <taxon>Micromonosporaceae</taxon>
        <taxon>Micromonospora</taxon>
    </lineage>
</organism>
<gene>
    <name evidence="2" type="ORF">SAMN05443287_12422</name>
</gene>
<evidence type="ECO:0000313" key="3">
    <source>
        <dbReference type="Proteomes" id="UP000198707"/>
    </source>
</evidence>
<dbReference type="Proteomes" id="UP000198707">
    <property type="component" value="Unassembled WGS sequence"/>
</dbReference>
<accession>A0A1H7E6C5</accession>
<dbReference type="AlphaFoldDB" id="A0A1H7E6C5"/>
<evidence type="ECO:0000256" key="1">
    <source>
        <dbReference type="SAM" id="Phobius"/>
    </source>
</evidence>
<keyword evidence="1" id="KW-0812">Transmembrane</keyword>
<dbReference type="EMBL" id="FNYV01000024">
    <property type="protein sequence ID" value="SEK07210.1"/>
    <property type="molecule type" value="Genomic_DNA"/>
</dbReference>
<keyword evidence="1" id="KW-0472">Membrane</keyword>
<keyword evidence="3" id="KW-1185">Reference proteome</keyword>
<sequence>MATVGLDGLLNQGASQPAVYSSVVTRALLSIVPLVALFLGLQRYWRVDLGAGAVKG</sequence>
<evidence type="ECO:0000313" key="2">
    <source>
        <dbReference type="EMBL" id="SEK07210.1"/>
    </source>
</evidence>
<keyword evidence="2" id="KW-0762">Sugar transport</keyword>
<keyword evidence="2" id="KW-0813">Transport</keyword>